<evidence type="ECO:0000256" key="18">
    <source>
        <dbReference type="SAM" id="Coils"/>
    </source>
</evidence>
<dbReference type="EMBL" id="NHOQ01000347">
    <property type="protein sequence ID" value="PWA30698.1"/>
    <property type="molecule type" value="Genomic_DNA"/>
</dbReference>
<gene>
    <name evidence="20" type="ORF">CCH79_00009331</name>
</gene>
<evidence type="ECO:0000256" key="8">
    <source>
        <dbReference type="ARBA" id="ARBA00023018"/>
    </source>
</evidence>
<comment type="similarity">
    <text evidence="1">Belongs to the TRAFAC class TrmE-Era-EngA-EngB-Septin-like GTPase superfamily. AIG1/Toc34/Toc159-like paraseptin GTPase family. IAN subfamily.</text>
</comment>
<dbReference type="InterPro" id="IPR006202">
    <property type="entry name" value="Neur_chan_lig-bd"/>
</dbReference>
<dbReference type="CDD" id="cd19051">
    <property type="entry name" value="LGIC_TM_cation"/>
    <property type="match status" value="1"/>
</dbReference>
<proteinExistence type="inferred from homology"/>
<dbReference type="InterPro" id="IPR038050">
    <property type="entry name" value="Neuro_actylchol_rec"/>
</dbReference>
<feature type="chain" id="PRO_5022258011" description="AIG1-type G domain-containing protein" evidence="17">
    <location>
        <begin position="20"/>
        <end position="1050"/>
    </location>
</feature>
<dbReference type="CDD" id="cd01852">
    <property type="entry name" value="AIG1"/>
    <property type="match status" value="1"/>
</dbReference>
<comment type="caution">
    <text evidence="17">Lacks conserved residue(s) required for the propagation of feature annotation.</text>
</comment>
<dbReference type="NCBIfam" id="TIGR00860">
    <property type="entry name" value="LIC"/>
    <property type="match status" value="1"/>
</dbReference>
<evidence type="ECO:0000256" key="11">
    <source>
        <dbReference type="ARBA" id="ARBA00023157"/>
    </source>
</evidence>
<dbReference type="InterPro" id="IPR006029">
    <property type="entry name" value="Neurotrans-gated_channel_TM"/>
</dbReference>
<dbReference type="Gene3D" id="3.40.50.300">
    <property type="entry name" value="P-loop containing nucleotide triphosphate hydrolases"/>
    <property type="match status" value="1"/>
</dbReference>
<comment type="similarity">
    <text evidence="17">Belongs to the ligand-gated ion channel (TC 1.A.9) family.</text>
</comment>
<organism evidence="20 21">
    <name type="scientific">Gambusia affinis</name>
    <name type="common">Western mosquitofish</name>
    <name type="synonym">Heterandria affinis</name>
    <dbReference type="NCBI Taxonomy" id="33528"/>
    <lineage>
        <taxon>Eukaryota</taxon>
        <taxon>Metazoa</taxon>
        <taxon>Chordata</taxon>
        <taxon>Craniata</taxon>
        <taxon>Vertebrata</taxon>
        <taxon>Euteleostomi</taxon>
        <taxon>Actinopterygii</taxon>
        <taxon>Neopterygii</taxon>
        <taxon>Teleostei</taxon>
        <taxon>Neoteleostei</taxon>
        <taxon>Acanthomorphata</taxon>
        <taxon>Ovalentaria</taxon>
        <taxon>Atherinomorphae</taxon>
        <taxon>Cyprinodontiformes</taxon>
        <taxon>Poeciliidae</taxon>
        <taxon>Poeciliinae</taxon>
        <taxon>Gambusia</taxon>
    </lineage>
</organism>
<dbReference type="Gene3D" id="1.20.58.390">
    <property type="entry name" value="Neurotransmitter-gated ion-channel transmembrane domain"/>
    <property type="match status" value="1"/>
</dbReference>
<evidence type="ECO:0000256" key="7">
    <source>
        <dbReference type="ARBA" id="ARBA00022989"/>
    </source>
</evidence>
<evidence type="ECO:0000256" key="1">
    <source>
        <dbReference type="ARBA" id="ARBA00008535"/>
    </source>
</evidence>
<dbReference type="Pfam" id="PF04548">
    <property type="entry name" value="AIG1"/>
    <property type="match status" value="1"/>
</dbReference>
<dbReference type="GO" id="GO:0005525">
    <property type="term" value="F:GTP binding"/>
    <property type="evidence" value="ECO:0007669"/>
    <property type="project" value="InterPro"/>
</dbReference>
<keyword evidence="2 17" id="KW-0813">Transport</keyword>
<accession>A0A315W5V3</accession>
<keyword evidence="4 17" id="KW-0812">Transmembrane</keyword>
<keyword evidence="13" id="KW-0325">Glycoprotein</keyword>
<feature type="transmembrane region" description="Helical" evidence="17">
    <location>
        <begin position="296"/>
        <end position="319"/>
    </location>
</feature>
<keyword evidence="10 17" id="KW-0472">Membrane</keyword>
<comment type="subcellular location">
    <subcellularLocation>
        <location evidence="16">Synaptic cell membrane</location>
        <topology evidence="16">Multi-pass membrane protein</topology>
    </subcellularLocation>
</comment>
<dbReference type="SUPFAM" id="SSF63712">
    <property type="entry name" value="Nicotinic receptor ligand binding domain-like"/>
    <property type="match status" value="1"/>
</dbReference>
<evidence type="ECO:0000256" key="6">
    <source>
        <dbReference type="ARBA" id="ARBA00022741"/>
    </source>
</evidence>
<keyword evidence="5 17" id="KW-0732">Signal</keyword>
<evidence type="ECO:0000256" key="17">
    <source>
        <dbReference type="RuleBase" id="RU000687"/>
    </source>
</evidence>
<evidence type="ECO:0000256" key="2">
    <source>
        <dbReference type="ARBA" id="ARBA00022448"/>
    </source>
</evidence>
<evidence type="ECO:0000256" key="10">
    <source>
        <dbReference type="ARBA" id="ARBA00023136"/>
    </source>
</evidence>
<evidence type="ECO:0000313" key="20">
    <source>
        <dbReference type="EMBL" id="PWA30698.1"/>
    </source>
</evidence>
<dbReference type="PROSITE" id="PS00236">
    <property type="entry name" value="NEUROTR_ION_CHANNEL"/>
    <property type="match status" value="1"/>
</dbReference>
<dbReference type="InterPro" id="IPR018000">
    <property type="entry name" value="Neurotransmitter_ion_chnl_CS"/>
</dbReference>
<keyword evidence="12" id="KW-0675">Receptor</keyword>
<dbReference type="PRINTS" id="PR00254">
    <property type="entry name" value="NICOTINICR"/>
</dbReference>
<dbReference type="InterPro" id="IPR036719">
    <property type="entry name" value="Neuro-gated_channel_TM_sf"/>
</dbReference>
<dbReference type="InterPro" id="IPR006201">
    <property type="entry name" value="Neur_channel"/>
</dbReference>
<dbReference type="Proteomes" id="UP000250572">
    <property type="component" value="Unassembled WGS sequence"/>
</dbReference>
<evidence type="ECO:0000256" key="5">
    <source>
        <dbReference type="ARBA" id="ARBA00022729"/>
    </source>
</evidence>
<evidence type="ECO:0000313" key="21">
    <source>
        <dbReference type="Proteomes" id="UP000250572"/>
    </source>
</evidence>
<feature type="domain" description="AIG1-type G" evidence="19">
    <location>
        <begin position="533"/>
        <end position="734"/>
    </location>
</feature>
<evidence type="ECO:0000259" key="19">
    <source>
        <dbReference type="PROSITE" id="PS51720"/>
    </source>
</evidence>
<name>A0A315W5V3_GAMAF</name>
<evidence type="ECO:0000256" key="15">
    <source>
        <dbReference type="ARBA" id="ARBA00023303"/>
    </source>
</evidence>
<keyword evidence="18" id="KW-0175">Coiled coil</keyword>
<evidence type="ECO:0000256" key="16">
    <source>
        <dbReference type="ARBA" id="ARBA00034099"/>
    </source>
</evidence>
<keyword evidence="21" id="KW-1185">Reference proteome</keyword>
<keyword evidence="14" id="KW-1071">Ligand-gated ion channel</keyword>
<keyword evidence="11" id="KW-1015">Disulfide bond</keyword>
<keyword evidence="15 17" id="KW-0407">Ion channel</keyword>
<dbReference type="FunFam" id="3.40.50.300:FF:000366">
    <property type="entry name" value="GTPase, IMAP family member 2"/>
    <property type="match status" value="1"/>
</dbReference>
<feature type="transmembrane region" description="Helical" evidence="17">
    <location>
        <begin position="234"/>
        <end position="257"/>
    </location>
</feature>
<evidence type="ECO:0000256" key="12">
    <source>
        <dbReference type="ARBA" id="ARBA00023170"/>
    </source>
</evidence>
<dbReference type="InterPro" id="IPR006703">
    <property type="entry name" value="G_AIG1"/>
</dbReference>
<keyword evidence="9 17" id="KW-0406">Ion transport</keyword>
<dbReference type="Pfam" id="PF02932">
    <property type="entry name" value="Neur_chan_memb"/>
    <property type="match status" value="1"/>
</dbReference>
<comment type="caution">
    <text evidence="20">The sequence shown here is derived from an EMBL/GenBank/DDBJ whole genome shotgun (WGS) entry which is preliminary data.</text>
</comment>
<dbReference type="GO" id="GO:0004888">
    <property type="term" value="F:transmembrane signaling receptor activity"/>
    <property type="evidence" value="ECO:0007669"/>
    <property type="project" value="InterPro"/>
</dbReference>
<reference evidence="20 21" key="1">
    <citation type="journal article" date="2018" name="G3 (Bethesda)">
        <title>A High-Quality Reference Genome for the Invasive Mosquitofish Gambusia affinis Using a Chicago Library.</title>
        <authorList>
            <person name="Hoffberg S.L."/>
            <person name="Troendle N.J."/>
            <person name="Glenn T.C."/>
            <person name="Mahmud O."/>
            <person name="Louha S."/>
            <person name="Chalopin D."/>
            <person name="Bennetzen J.L."/>
            <person name="Mauricio R."/>
        </authorList>
    </citation>
    <scope>NUCLEOTIDE SEQUENCE [LARGE SCALE GENOMIC DNA]</scope>
    <source>
        <strain evidence="20">NE01/NJP1002.9</strain>
        <tissue evidence="20">Muscle</tissue>
    </source>
</reference>
<dbReference type="SUPFAM" id="SSF90112">
    <property type="entry name" value="Neurotransmitter-gated ion-channel transmembrane pore"/>
    <property type="match status" value="1"/>
</dbReference>
<dbReference type="FunFam" id="1.20.58.390:FF:000009">
    <property type="entry name" value="Cholinergic receptor nicotinic alpha 9 subunit"/>
    <property type="match status" value="1"/>
</dbReference>
<dbReference type="Gene3D" id="2.70.170.10">
    <property type="entry name" value="Neurotransmitter-gated ion-channel ligand-binding domain"/>
    <property type="match status" value="1"/>
</dbReference>
<keyword evidence="6" id="KW-0547">Nucleotide-binding</keyword>
<evidence type="ECO:0000256" key="4">
    <source>
        <dbReference type="ARBA" id="ARBA00022692"/>
    </source>
</evidence>
<dbReference type="STRING" id="33528.ENSGAFP00000030556"/>
<dbReference type="GO" id="GO:0022848">
    <property type="term" value="F:acetylcholine-gated monoatomic cation-selective channel activity"/>
    <property type="evidence" value="ECO:0007669"/>
    <property type="project" value="InterPro"/>
</dbReference>
<evidence type="ECO:0000256" key="13">
    <source>
        <dbReference type="ARBA" id="ARBA00023180"/>
    </source>
</evidence>
<dbReference type="InterPro" id="IPR027417">
    <property type="entry name" value="P-loop_NTPase"/>
</dbReference>
<evidence type="ECO:0000256" key="9">
    <source>
        <dbReference type="ARBA" id="ARBA00023065"/>
    </source>
</evidence>
<evidence type="ECO:0000256" key="3">
    <source>
        <dbReference type="ARBA" id="ARBA00022475"/>
    </source>
</evidence>
<dbReference type="SUPFAM" id="SSF52540">
    <property type="entry name" value="P-loop containing nucleoside triphosphate hydrolases"/>
    <property type="match status" value="1"/>
</dbReference>
<dbReference type="FunFam" id="2.70.170.10:FF:000010">
    <property type="entry name" value="neuronal acetylcholine receptor subunit alpha-9"/>
    <property type="match status" value="1"/>
</dbReference>
<dbReference type="PANTHER" id="PTHR18945">
    <property type="entry name" value="NEUROTRANSMITTER GATED ION CHANNEL"/>
    <property type="match status" value="1"/>
</dbReference>
<keyword evidence="3" id="KW-1003">Cell membrane</keyword>
<feature type="transmembrane region" description="Helical" evidence="17">
    <location>
        <begin position="263"/>
        <end position="284"/>
    </location>
</feature>
<sequence length="1050" mass="122252">MRRTAVMVWISLLVQVSHGAQGHYARKLLNDLMEDYSNALRPVEDTDKALNVSLQITLSQIKDMDERNQVLTTYLWIRQVWYDAYLKWDKEDYDDLEMINIPSDLVWKPDIVLYNKADEESSESPSTNVKLRYNGEIVWDSPAITKSSCVVDVSYFPFDWQSCNLTFGSWTYNGNQVDISLGMDSGDLSDFVENVEWECHGMPAVRNVMMYGCCSDPYTEITYTLLLKRRSSFYIFNLLLPCFLISFLAPLGFYLPADSGEKVSLGVTVLLALTVFQLLVAESMPPAESMPYIGKYYIATMTMITASTSLTIFIMNIHFCGAEAKPVPQWAKVLIIDYMSKIFFVYEVGENCTTPESKRTPLCPEEPMGDKGSYYDDSCHNGIYHHDGELYRYSNGQAAHHHNKHYKSHANGKANGRYHYYNNHNNRASTLERGEMKQEPTQHYHHIRREQLDYQAPLHLRNLQHLNGCSSEKIQLPSCPCCCPSLQHKQVVKNIQYIANCFREQRATCAKVAEWKKVAKALHNSGKKSISSSITIRMVLLGRTGSGKSSTANSILGRKVLDLKLSSPSIGQRCHRASGEFRGRQLLILDTPGVLDTHQTQQEVQRELRRSVSLLFPGPHAFLIVIQIGRFTQEEKEAVRHIKEAMGSHALSFSVVVFTHGDRLEEGMSVKHYLIDQSSELTELVAACGGRYCVFNNQNLSNKEQVSELMMLVDSMMLNNGESYYNSRMLQRAEEDLTYQLVEERKMFTERNELQKQKQDNTLKEWYEKELEMVQQKTKKELEELRTKLELEKEKEEKQVKEREEALREEIEKKKLQEITRLTDMEKKRREDIQERLDQVTKMLEEQVEKEKKMRRFMEEKIQKDRAEHDRKEREKELQHIQMEQALRQREEMTREALEGELDNLCQRLEELTRKEEERKKQMQDLLRQERQESQRELDLQMEQLRVEKRRTEAFKRELKFLKIKIEQQKECEERLKKLLDENLLKEREKCNKEISSLKRLCGQKCSEMLEKISEQSPRRVPGLVGYVQEMGLLGLNAALEKVGTPCCIQ</sequence>
<keyword evidence="8" id="KW-0770">Synapse</keyword>
<dbReference type="PROSITE" id="PS51720">
    <property type="entry name" value="G_AIG1"/>
    <property type="match status" value="1"/>
</dbReference>
<feature type="coiled-coil region" evidence="18">
    <location>
        <begin position="768"/>
        <end position="989"/>
    </location>
</feature>
<protein>
    <recommendedName>
        <fullName evidence="19">AIG1-type G domain-containing protein</fullName>
    </recommendedName>
</protein>
<dbReference type="AlphaFoldDB" id="A0A315W5V3"/>
<dbReference type="InterPro" id="IPR002394">
    <property type="entry name" value="Nicotinic_acetylcholine_rcpt"/>
</dbReference>
<evidence type="ECO:0000256" key="14">
    <source>
        <dbReference type="ARBA" id="ARBA00023286"/>
    </source>
</evidence>
<dbReference type="InterPro" id="IPR036734">
    <property type="entry name" value="Neur_chan_lig-bd_sf"/>
</dbReference>
<keyword evidence="7 17" id="KW-1133">Transmembrane helix</keyword>
<dbReference type="PRINTS" id="PR00252">
    <property type="entry name" value="NRIONCHANNEL"/>
</dbReference>
<dbReference type="Pfam" id="PF02931">
    <property type="entry name" value="Neur_chan_LBD"/>
    <property type="match status" value="1"/>
</dbReference>
<feature type="signal peptide" evidence="17">
    <location>
        <begin position="1"/>
        <end position="19"/>
    </location>
</feature>
<dbReference type="GO" id="GO:0045211">
    <property type="term" value="C:postsynaptic membrane"/>
    <property type="evidence" value="ECO:0007669"/>
    <property type="project" value="InterPro"/>
</dbReference>